<dbReference type="InterPro" id="IPR019756">
    <property type="entry name" value="Pept_S26A_signal_pept_1_Ser-AS"/>
</dbReference>
<comment type="subcellular location">
    <subcellularLocation>
        <location evidence="2">Endomembrane system</location>
    </subcellularLocation>
    <subcellularLocation>
        <location evidence="1">Membrane</location>
        <topology evidence="1">Single-pass membrane protein</topology>
    </subcellularLocation>
</comment>
<gene>
    <name evidence="7" type="ORF">A3B45_04160</name>
</gene>
<dbReference type="InterPro" id="IPR036286">
    <property type="entry name" value="LexA/Signal_pep-like_sf"/>
</dbReference>
<reference evidence="7 8" key="1">
    <citation type="journal article" date="2016" name="Nat. Commun.">
        <title>Thousands of microbial genomes shed light on interconnected biogeochemical processes in an aquifer system.</title>
        <authorList>
            <person name="Anantharaman K."/>
            <person name="Brown C.T."/>
            <person name="Hug L.A."/>
            <person name="Sharon I."/>
            <person name="Castelle C.J."/>
            <person name="Probst A.J."/>
            <person name="Thomas B.C."/>
            <person name="Singh A."/>
            <person name="Wilkins M.J."/>
            <person name="Karaoz U."/>
            <person name="Brodie E.L."/>
            <person name="Williams K.H."/>
            <person name="Hubbard S.S."/>
            <person name="Banfield J.F."/>
        </authorList>
    </citation>
    <scope>NUCLEOTIDE SEQUENCE [LARGE SCALE GENOMIC DNA]</scope>
</reference>
<dbReference type="PROSITE" id="PS00501">
    <property type="entry name" value="SPASE_I_1"/>
    <property type="match status" value="1"/>
</dbReference>
<evidence type="ECO:0000259" key="6">
    <source>
        <dbReference type="Pfam" id="PF00717"/>
    </source>
</evidence>
<protein>
    <recommendedName>
        <fullName evidence="6">Peptidase S24/S26A/S26B/S26C domain-containing protein</fullName>
    </recommendedName>
</protein>
<dbReference type="Gene3D" id="2.10.109.10">
    <property type="entry name" value="Umud Fragment, subunit A"/>
    <property type="match status" value="1"/>
</dbReference>
<dbReference type="Pfam" id="PF00717">
    <property type="entry name" value="Peptidase_S24"/>
    <property type="match status" value="1"/>
</dbReference>
<evidence type="ECO:0000313" key="8">
    <source>
        <dbReference type="Proteomes" id="UP000178565"/>
    </source>
</evidence>
<accession>A0A1F5KTI2</accession>
<dbReference type="InterPro" id="IPR019758">
    <property type="entry name" value="Pept_S26A_signal_pept_1_CS"/>
</dbReference>
<dbReference type="SUPFAM" id="SSF51306">
    <property type="entry name" value="LexA/Signal peptidase"/>
    <property type="match status" value="1"/>
</dbReference>
<evidence type="ECO:0000256" key="2">
    <source>
        <dbReference type="ARBA" id="ARBA00004308"/>
    </source>
</evidence>
<dbReference type="PRINTS" id="PR00727">
    <property type="entry name" value="LEADERPTASE"/>
</dbReference>
<dbReference type="CDD" id="cd06530">
    <property type="entry name" value="S26_SPase_I"/>
    <property type="match status" value="1"/>
</dbReference>
<feature type="domain" description="Peptidase S24/S26A/S26B/S26C" evidence="6">
    <location>
        <begin position="11"/>
        <end position="92"/>
    </location>
</feature>
<dbReference type="STRING" id="1797785.A3B45_04160"/>
<dbReference type="AlphaFoldDB" id="A0A1F5KTI2"/>
<evidence type="ECO:0000256" key="1">
    <source>
        <dbReference type="ARBA" id="ARBA00004167"/>
    </source>
</evidence>
<dbReference type="InterPro" id="IPR019533">
    <property type="entry name" value="Peptidase_S26"/>
</dbReference>
<dbReference type="Proteomes" id="UP000178565">
    <property type="component" value="Unassembled WGS sequence"/>
</dbReference>
<keyword evidence="4" id="KW-0378">Hydrolase</keyword>
<organism evidence="7 8">
    <name type="scientific">Candidatus Daviesbacteria bacterium RIFCSPLOWO2_01_FULL_39_12</name>
    <dbReference type="NCBI Taxonomy" id="1797785"/>
    <lineage>
        <taxon>Bacteria</taxon>
        <taxon>Candidatus Daviesiibacteriota</taxon>
    </lineage>
</organism>
<dbReference type="InterPro" id="IPR000223">
    <property type="entry name" value="Pept_S26A_signal_pept_1"/>
</dbReference>
<sequence>MTIKFPLQRFTVYGNSMLPTLKPGRDVLVWCWFINPKVGDLVAIKVNGKEMVKRVRQISSDRRIFVEGDNKKMSTDSRKFGWIDRKNLLGKVIDVF</sequence>
<evidence type="ECO:0000256" key="4">
    <source>
        <dbReference type="ARBA" id="ARBA00022801"/>
    </source>
</evidence>
<evidence type="ECO:0000256" key="3">
    <source>
        <dbReference type="ARBA" id="ARBA00022670"/>
    </source>
</evidence>
<proteinExistence type="predicted"/>
<keyword evidence="5" id="KW-0256">Endoplasmic reticulum</keyword>
<dbReference type="PROSITE" id="PS00761">
    <property type="entry name" value="SPASE_I_3"/>
    <property type="match status" value="1"/>
</dbReference>
<dbReference type="GO" id="GO:0016020">
    <property type="term" value="C:membrane"/>
    <property type="evidence" value="ECO:0007669"/>
    <property type="project" value="UniProtKB-SubCell"/>
</dbReference>
<comment type="caution">
    <text evidence="7">The sequence shown here is derived from an EMBL/GenBank/DDBJ whole genome shotgun (WGS) entry which is preliminary data.</text>
</comment>
<dbReference type="InterPro" id="IPR015927">
    <property type="entry name" value="Peptidase_S24_S26A/B/C"/>
</dbReference>
<evidence type="ECO:0000256" key="5">
    <source>
        <dbReference type="ARBA" id="ARBA00022824"/>
    </source>
</evidence>
<keyword evidence="3" id="KW-0645">Protease</keyword>
<dbReference type="GO" id="GO:0004252">
    <property type="term" value="F:serine-type endopeptidase activity"/>
    <property type="evidence" value="ECO:0007669"/>
    <property type="project" value="InterPro"/>
</dbReference>
<name>A0A1F5KTI2_9BACT</name>
<evidence type="ECO:0000313" key="7">
    <source>
        <dbReference type="EMBL" id="OGE44125.1"/>
    </source>
</evidence>
<dbReference type="GO" id="GO:0006465">
    <property type="term" value="P:signal peptide processing"/>
    <property type="evidence" value="ECO:0007669"/>
    <property type="project" value="InterPro"/>
</dbReference>
<dbReference type="EMBL" id="MFDM01000008">
    <property type="protein sequence ID" value="OGE44125.1"/>
    <property type="molecule type" value="Genomic_DNA"/>
</dbReference>